<keyword evidence="5 8" id="KW-0812">Transmembrane</keyword>
<keyword evidence="4" id="KW-0808">Transferase</keyword>
<proteinExistence type="predicted"/>
<evidence type="ECO:0000256" key="5">
    <source>
        <dbReference type="ARBA" id="ARBA00022692"/>
    </source>
</evidence>
<feature type="transmembrane region" description="Helical" evidence="8">
    <location>
        <begin position="205"/>
        <end position="225"/>
    </location>
</feature>
<evidence type="ECO:0000256" key="3">
    <source>
        <dbReference type="ARBA" id="ARBA00022676"/>
    </source>
</evidence>
<dbReference type="RefSeq" id="WP_348027422.1">
    <property type="nucleotide sequence ID" value="NZ_CP129113.1"/>
</dbReference>
<comment type="subcellular location">
    <subcellularLocation>
        <location evidence="1">Cell membrane</location>
        <topology evidence="1">Multi-pass membrane protein</topology>
    </subcellularLocation>
</comment>
<feature type="transmembrane region" description="Helical" evidence="8">
    <location>
        <begin position="332"/>
        <end position="353"/>
    </location>
</feature>
<evidence type="ECO:0000256" key="8">
    <source>
        <dbReference type="SAM" id="Phobius"/>
    </source>
</evidence>
<feature type="transmembrane region" description="Helical" evidence="8">
    <location>
        <begin position="268"/>
        <end position="287"/>
    </location>
</feature>
<feature type="transmembrane region" description="Helical" evidence="8">
    <location>
        <begin position="12"/>
        <end position="29"/>
    </location>
</feature>
<evidence type="ECO:0000256" key="7">
    <source>
        <dbReference type="ARBA" id="ARBA00023136"/>
    </source>
</evidence>
<gene>
    <name evidence="9" type="ORF">QR721_12360</name>
</gene>
<evidence type="ECO:0000256" key="2">
    <source>
        <dbReference type="ARBA" id="ARBA00022475"/>
    </source>
</evidence>
<feature type="transmembrane region" description="Helical" evidence="8">
    <location>
        <begin position="78"/>
        <end position="110"/>
    </location>
</feature>
<organism evidence="9 10">
    <name type="scientific">Aciduricibacillus chroicocephali</name>
    <dbReference type="NCBI Taxonomy" id="3054939"/>
    <lineage>
        <taxon>Bacteria</taxon>
        <taxon>Bacillati</taxon>
        <taxon>Bacillota</taxon>
        <taxon>Bacilli</taxon>
        <taxon>Bacillales</taxon>
        <taxon>Bacillaceae</taxon>
        <taxon>Aciduricibacillus</taxon>
    </lineage>
</organism>
<reference evidence="9" key="1">
    <citation type="submission" date="2023-06" db="EMBL/GenBank/DDBJ databases">
        <title>A Treasure from Seagulls: Isolation and Description of Aciduricobacillus qingdaonensis gen. nov., sp. nov., a Rare Obligately Uric Acid-utilizing Member in the Family Bacillaceae.</title>
        <authorList>
            <person name="Liu W."/>
            <person name="Wang B."/>
        </authorList>
    </citation>
    <scope>NUCLEOTIDE SEQUENCE</scope>
    <source>
        <strain evidence="9">44XB</strain>
    </source>
</reference>
<keyword evidence="2" id="KW-1003">Cell membrane</keyword>
<keyword evidence="10" id="KW-1185">Reference proteome</keyword>
<keyword evidence="7 8" id="KW-0472">Membrane</keyword>
<accession>A0ABY9KUA7</accession>
<dbReference type="EMBL" id="CP129113">
    <property type="protein sequence ID" value="WLV24418.1"/>
    <property type="molecule type" value="Genomic_DNA"/>
</dbReference>
<feature type="transmembrane region" description="Helical" evidence="8">
    <location>
        <begin position="170"/>
        <end position="199"/>
    </location>
</feature>
<dbReference type="PANTHER" id="PTHR33908">
    <property type="entry name" value="MANNOSYLTRANSFERASE YKCB-RELATED"/>
    <property type="match status" value="1"/>
</dbReference>
<protein>
    <recommendedName>
        <fullName evidence="11">Glycosyltransferase RgtA/B/C/D-like domain-containing protein</fullName>
    </recommendedName>
</protein>
<evidence type="ECO:0000256" key="4">
    <source>
        <dbReference type="ARBA" id="ARBA00022679"/>
    </source>
</evidence>
<name>A0ABY9KUA7_9BACI</name>
<keyword evidence="3" id="KW-0328">Glycosyltransferase</keyword>
<sequence>MAKRIFSPTNLLLAILYAIFCSFIIYLSIHDENGYVTSDSAHYLQLAQNILDGHGLSTANYVDGMSTYFATWPVGYPVLIALISIITGSGVFWASKICNMLCLLFCFILLKRLFGERAVFASLIFSISTLVSMFVYTWSEVPFLLGMLWLAFGMTRYMETNKKRYAVHMALAALFMFLMRYIGLIGGGIIGLIGFLYLFRKKWKQMWTCWIAGGSVIVIAGLYLLNNQLRNGLATGMERIPRAETASEFATMLKDSILTEINIFSNDLNSSLIGFIVITIIAIAIFIRPKQLQAIFQLKGEQFRLPAIFLLIGCIYLIAIIYMRWTAYFDAFNFRLLGPATFMFSLFLISWIAQFERPNWSRWRSTIGLVLIIALLINVGYEVLSLGKSNSPTYSENVQQVEKTYEQIPPKSIVAFENFHARYLRPDIQFIKVHFQPYFADAETVNQFKARVTPNNAAGVYLQKKSLSGYTYGNGFAELMKQADSENKDFIEIK</sequence>
<evidence type="ECO:0000313" key="10">
    <source>
        <dbReference type="Proteomes" id="UP001180087"/>
    </source>
</evidence>
<evidence type="ECO:0000256" key="1">
    <source>
        <dbReference type="ARBA" id="ARBA00004651"/>
    </source>
</evidence>
<dbReference type="PANTHER" id="PTHR33908:SF11">
    <property type="entry name" value="MEMBRANE PROTEIN"/>
    <property type="match status" value="1"/>
</dbReference>
<feature type="transmembrane region" description="Helical" evidence="8">
    <location>
        <begin position="365"/>
        <end position="384"/>
    </location>
</feature>
<dbReference type="Proteomes" id="UP001180087">
    <property type="component" value="Chromosome"/>
</dbReference>
<evidence type="ECO:0000313" key="9">
    <source>
        <dbReference type="EMBL" id="WLV24418.1"/>
    </source>
</evidence>
<evidence type="ECO:0008006" key="11">
    <source>
        <dbReference type="Google" id="ProtNLM"/>
    </source>
</evidence>
<evidence type="ECO:0000256" key="6">
    <source>
        <dbReference type="ARBA" id="ARBA00022989"/>
    </source>
</evidence>
<feature type="transmembrane region" description="Helical" evidence="8">
    <location>
        <begin position="307"/>
        <end position="325"/>
    </location>
</feature>
<feature type="transmembrane region" description="Helical" evidence="8">
    <location>
        <begin position="141"/>
        <end position="158"/>
    </location>
</feature>
<keyword evidence="6 8" id="KW-1133">Transmembrane helix</keyword>
<dbReference type="InterPro" id="IPR050297">
    <property type="entry name" value="LipidA_mod_glycosyltrf_83"/>
</dbReference>